<accession>A0A2T7A9H5</accession>
<reference evidence="1 2" key="1">
    <citation type="submission" date="2017-04" db="EMBL/GenBank/DDBJ databases">
        <title>Draft genome sequence of Tuber borchii Vittad., a whitish edible truffle.</title>
        <authorList>
            <consortium name="DOE Joint Genome Institute"/>
            <person name="Murat C."/>
            <person name="Kuo A."/>
            <person name="Barry K.W."/>
            <person name="Clum A."/>
            <person name="Dockter R.B."/>
            <person name="Fauchery L."/>
            <person name="Iotti M."/>
            <person name="Kohler A."/>
            <person name="Labutti K."/>
            <person name="Lindquist E.A."/>
            <person name="Lipzen A."/>
            <person name="Ohm R.A."/>
            <person name="Wang M."/>
            <person name="Grigoriev I.V."/>
            <person name="Zambonelli A."/>
            <person name="Martin F.M."/>
        </authorList>
    </citation>
    <scope>NUCLEOTIDE SEQUENCE [LARGE SCALE GENOMIC DNA]</scope>
    <source>
        <strain evidence="1 2">Tbo3840</strain>
    </source>
</reference>
<dbReference type="EMBL" id="NESQ01000001">
    <property type="protein sequence ID" value="PUU84388.1"/>
    <property type="molecule type" value="Genomic_DNA"/>
</dbReference>
<proteinExistence type="predicted"/>
<organism evidence="1 2">
    <name type="scientific">Tuber borchii</name>
    <name type="common">White truffle</name>
    <dbReference type="NCBI Taxonomy" id="42251"/>
    <lineage>
        <taxon>Eukaryota</taxon>
        <taxon>Fungi</taxon>
        <taxon>Dikarya</taxon>
        <taxon>Ascomycota</taxon>
        <taxon>Pezizomycotina</taxon>
        <taxon>Pezizomycetes</taxon>
        <taxon>Pezizales</taxon>
        <taxon>Tuberaceae</taxon>
        <taxon>Tuber</taxon>
    </lineage>
</organism>
<sequence>MALTRTWKLSLTIFKSFYIFSSSPPSALAEAKEGSEKELPHRFSIAVGEEGSAELFFLFFYDIGWLRCTYRHIYHYRTHAICYGETRFGVDYRTIDC</sequence>
<protein>
    <submittedName>
        <fullName evidence="1">Uncharacterized protein</fullName>
    </submittedName>
</protein>
<keyword evidence="2" id="KW-1185">Reference proteome</keyword>
<dbReference type="AlphaFoldDB" id="A0A2T7A9H5"/>
<evidence type="ECO:0000313" key="1">
    <source>
        <dbReference type="EMBL" id="PUU84388.1"/>
    </source>
</evidence>
<gene>
    <name evidence="1" type="ORF">B9Z19DRAFT_1070225</name>
</gene>
<evidence type="ECO:0000313" key="2">
    <source>
        <dbReference type="Proteomes" id="UP000244722"/>
    </source>
</evidence>
<name>A0A2T7A9H5_TUBBO</name>
<dbReference type="Proteomes" id="UP000244722">
    <property type="component" value="Unassembled WGS sequence"/>
</dbReference>
<comment type="caution">
    <text evidence="1">The sequence shown here is derived from an EMBL/GenBank/DDBJ whole genome shotgun (WGS) entry which is preliminary data.</text>
</comment>